<reference evidence="2" key="1">
    <citation type="submission" date="2020-01" db="EMBL/GenBank/DDBJ databases">
        <authorList>
            <person name="Meier V. D."/>
            <person name="Meier V D."/>
        </authorList>
    </citation>
    <scope>NUCLEOTIDE SEQUENCE</scope>
    <source>
        <strain evidence="2">HLG_WM_MAG_10</strain>
    </source>
</reference>
<feature type="domain" description="Glycosyltransferase subfamily 4-like N-terminal" evidence="1">
    <location>
        <begin position="21"/>
        <end position="212"/>
    </location>
</feature>
<evidence type="ECO:0000313" key="2">
    <source>
        <dbReference type="EMBL" id="CAA6828982.1"/>
    </source>
</evidence>
<keyword evidence="2" id="KW-0808">Transferase</keyword>
<sequence length="408" mass="46478">MKILQLCKKFPYPLKDGEVIAITYLAQALHQLGCEMTLLSMNTTKHFFDKNSLPKEFDHYKAMHLVEVDNRVKAKDAFLNLFSKQSYHISRFVSPKFQLKLIELLQANEYDIIQLETLYLAPYVDLIRNYSNAKIVMRSHNIEHEIWKRITENTSLGAKKMYLSLLTRRLENFELEYLNKYDMMVAITERDLNFFKQLGCSIPAHVTPIGLELKDYKKVTTQHKTPTFCFIGSLDWMPNSEGIEWVLNKVWPKVLEQVPNAVFHIAGRNTPDSLLTKASKNVVIHGEVPDAADFINAHDVMLVPLFSGSGMRVKILEGMALGKVVLSTDLGLEGIHAKHGEQVLIANTVKNYVKEVVSCYQHPERIQVMGAAAADFIHEYYDNLSIGKRLLDFYRELIGSELVGAVGG</sequence>
<protein>
    <submittedName>
        <fullName evidence="2">Group 1 glycosyl transferase</fullName>
    </submittedName>
</protein>
<dbReference type="GO" id="GO:0016757">
    <property type="term" value="F:glycosyltransferase activity"/>
    <property type="evidence" value="ECO:0007669"/>
    <property type="project" value="UniProtKB-ARBA"/>
</dbReference>
<evidence type="ECO:0000259" key="1">
    <source>
        <dbReference type="Pfam" id="PF13439"/>
    </source>
</evidence>
<dbReference type="CDD" id="cd03801">
    <property type="entry name" value="GT4_PimA-like"/>
    <property type="match status" value="1"/>
</dbReference>
<proteinExistence type="predicted"/>
<accession>A0A6S6UJH8</accession>
<dbReference type="AlphaFoldDB" id="A0A6S6UJH8"/>
<gene>
    <name evidence="2" type="ORF">HELGO_WM57218</name>
</gene>
<organism evidence="2">
    <name type="scientific">uncultured Aureispira sp</name>
    <dbReference type="NCBI Taxonomy" id="1331704"/>
    <lineage>
        <taxon>Bacteria</taxon>
        <taxon>Pseudomonadati</taxon>
        <taxon>Bacteroidota</taxon>
        <taxon>Saprospiria</taxon>
        <taxon>Saprospirales</taxon>
        <taxon>Saprospiraceae</taxon>
        <taxon>Aureispira</taxon>
        <taxon>environmental samples</taxon>
    </lineage>
</organism>
<dbReference type="SUPFAM" id="SSF53756">
    <property type="entry name" value="UDP-Glycosyltransferase/glycogen phosphorylase"/>
    <property type="match status" value="1"/>
</dbReference>
<dbReference type="PANTHER" id="PTHR12526">
    <property type="entry name" value="GLYCOSYLTRANSFERASE"/>
    <property type="match status" value="1"/>
</dbReference>
<dbReference type="InterPro" id="IPR028098">
    <property type="entry name" value="Glyco_trans_4-like_N"/>
</dbReference>
<dbReference type="EMBL" id="CACVAQ010000451">
    <property type="protein sequence ID" value="CAA6828982.1"/>
    <property type="molecule type" value="Genomic_DNA"/>
</dbReference>
<dbReference type="Gene3D" id="3.40.50.2000">
    <property type="entry name" value="Glycogen Phosphorylase B"/>
    <property type="match status" value="2"/>
</dbReference>
<dbReference type="Pfam" id="PF13692">
    <property type="entry name" value="Glyco_trans_1_4"/>
    <property type="match status" value="1"/>
</dbReference>
<dbReference type="PANTHER" id="PTHR12526:SF630">
    <property type="entry name" value="GLYCOSYLTRANSFERASE"/>
    <property type="match status" value="1"/>
</dbReference>
<dbReference type="Pfam" id="PF13439">
    <property type="entry name" value="Glyco_transf_4"/>
    <property type="match status" value="1"/>
</dbReference>
<name>A0A6S6UJH8_9BACT</name>